<dbReference type="GO" id="GO:0032259">
    <property type="term" value="P:methylation"/>
    <property type="evidence" value="ECO:0007669"/>
    <property type="project" value="UniProtKB-KW"/>
</dbReference>
<keyword evidence="3" id="KW-0489">Methyltransferase</keyword>
<keyword evidence="4" id="KW-1185">Reference proteome</keyword>
<proteinExistence type="predicted"/>
<dbReference type="Gene3D" id="3.40.50.150">
    <property type="entry name" value="Vaccinia Virus protein VP39"/>
    <property type="match status" value="1"/>
</dbReference>
<dbReference type="OrthoDB" id="5148555at2"/>
<feature type="compositionally biased region" description="Polar residues" evidence="1">
    <location>
        <begin position="1"/>
        <end position="23"/>
    </location>
</feature>
<evidence type="ECO:0000256" key="1">
    <source>
        <dbReference type="SAM" id="MobiDB-lite"/>
    </source>
</evidence>
<dbReference type="AlphaFoldDB" id="A0A4Y6PUJ8"/>
<feature type="region of interest" description="Disordered" evidence="1">
    <location>
        <begin position="1"/>
        <end position="37"/>
    </location>
</feature>
<evidence type="ECO:0000259" key="2">
    <source>
        <dbReference type="Pfam" id="PF05050"/>
    </source>
</evidence>
<dbReference type="GO" id="GO:0008168">
    <property type="term" value="F:methyltransferase activity"/>
    <property type="evidence" value="ECO:0007669"/>
    <property type="project" value="UniProtKB-KW"/>
</dbReference>
<dbReference type="EMBL" id="CP041186">
    <property type="protein sequence ID" value="QDG51687.1"/>
    <property type="molecule type" value="Genomic_DNA"/>
</dbReference>
<protein>
    <submittedName>
        <fullName evidence="3">FkbM family methyltransferase</fullName>
    </submittedName>
</protein>
<reference evidence="3 4" key="1">
    <citation type="submission" date="2019-06" db="EMBL/GenBank/DDBJ databases">
        <title>Persicimonas caeni gen. nov., sp. nov., a predatory bacterium isolated from solar saltern.</title>
        <authorList>
            <person name="Wang S."/>
        </authorList>
    </citation>
    <scope>NUCLEOTIDE SEQUENCE [LARGE SCALE GENOMIC DNA]</scope>
    <source>
        <strain evidence="3 4">YN101</strain>
    </source>
</reference>
<dbReference type="InterPro" id="IPR006342">
    <property type="entry name" value="FkbM_mtfrase"/>
</dbReference>
<accession>A0A5B8Y6R2</accession>
<organism evidence="3 4">
    <name type="scientific">Persicimonas caeni</name>
    <dbReference type="NCBI Taxonomy" id="2292766"/>
    <lineage>
        <taxon>Bacteria</taxon>
        <taxon>Deltaproteobacteria</taxon>
        <taxon>Bradymonadales</taxon>
        <taxon>Bradymonadaceae</taxon>
        <taxon>Persicimonas</taxon>
    </lineage>
</organism>
<dbReference type="Proteomes" id="UP000315995">
    <property type="component" value="Chromosome"/>
</dbReference>
<feature type="domain" description="Methyltransferase FkbM" evidence="2">
    <location>
        <begin position="161"/>
        <end position="322"/>
    </location>
</feature>
<dbReference type="PANTHER" id="PTHR34203:SF15">
    <property type="entry name" value="SLL1173 PROTEIN"/>
    <property type="match status" value="1"/>
</dbReference>
<sequence length="371" mass="42425">MIGPSRSSTRTFWPSPPSNSSGYASFVRSTHRPRTSAGLPAMCAPDVRLRSPTMRTPLRLLMVYASAWMRSATGRATRTASHPGLRHINTRHGEKMLSQKQRHLLAQRLFWSPLGERLASIASALEVRFDTVIRNFSLMRESNGEKWIVNFVEPRGVVMDVGFFRGEFTQAVLQRQPSARVIAFDPSQAARKFFDAELEGNKRITFESLALSNSEGQATFFDYANECNSLAQRVEQSVKDCAEPYAVEVTTLDRYCERQGIEHINFLKIDAEGFDLHVLEGATEILEQERVDVFMFEFGSGWIASRRYLHEAVELLEDKPYRLFRLFNGFLGNFDYDYRYDSCSTRPAMYVGMSERRLSRGDVPVRDLRLL</sequence>
<gene>
    <name evidence="3" type="ORF">FIV42_13280</name>
</gene>
<dbReference type="PANTHER" id="PTHR34203">
    <property type="entry name" value="METHYLTRANSFERASE, FKBM FAMILY PROTEIN"/>
    <property type="match status" value="1"/>
</dbReference>
<dbReference type="InterPro" id="IPR052514">
    <property type="entry name" value="SAM-dependent_MTase"/>
</dbReference>
<dbReference type="Pfam" id="PF05050">
    <property type="entry name" value="Methyltransf_21"/>
    <property type="match status" value="1"/>
</dbReference>
<evidence type="ECO:0000313" key="4">
    <source>
        <dbReference type="Proteomes" id="UP000315995"/>
    </source>
</evidence>
<dbReference type="SUPFAM" id="SSF53335">
    <property type="entry name" value="S-adenosyl-L-methionine-dependent methyltransferases"/>
    <property type="match status" value="1"/>
</dbReference>
<dbReference type="NCBIfam" id="TIGR01444">
    <property type="entry name" value="fkbM_fam"/>
    <property type="match status" value="1"/>
</dbReference>
<accession>A0A4Y6PUJ8</accession>
<name>A0A4Y6PUJ8_PERCE</name>
<keyword evidence="3" id="KW-0808">Transferase</keyword>
<dbReference type="InterPro" id="IPR029063">
    <property type="entry name" value="SAM-dependent_MTases_sf"/>
</dbReference>
<evidence type="ECO:0000313" key="3">
    <source>
        <dbReference type="EMBL" id="QDG51687.1"/>
    </source>
</evidence>